<dbReference type="Proteomes" id="UP001058381">
    <property type="component" value="Chromosome"/>
</dbReference>
<accession>A0A9Q9IUU0</accession>
<organism evidence="1 2">
    <name type="scientific">Xanthomonas prunicola</name>
    <dbReference type="NCBI Taxonomy" id="2053930"/>
    <lineage>
        <taxon>Bacteria</taxon>
        <taxon>Pseudomonadati</taxon>
        <taxon>Pseudomonadota</taxon>
        <taxon>Gammaproteobacteria</taxon>
        <taxon>Lysobacterales</taxon>
        <taxon>Lysobacteraceae</taxon>
        <taxon>Xanthomonas</taxon>
    </lineage>
</organism>
<dbReference type="SUPFAM" id="SSF54593">
    <property type="entry name" value="Glyoxalase/Bleomycin resistance protein/Dihydroxybiphenyl dioxygenase"/>
    <property type="match status" value="1"/>
</dbReference>
<protein>
    <recommendedName>
        <fullName evidence="3">VOC family protein</fullName>
    </recommendedName>
</protein>
<sequence>MHITPYLYFEGTCRAAFVHYQHVLGGELMLTTYAQCHRTLDLACRSTLRQLTW</sequence>
<dbReference type="GeneID" id="75152426"/>
<evidence type="ECO:0008006" key="3">
    <source>
        <dbReference type="Google" id="ProtNLM"/>
    </source>
</evidence>
<reference evidence="1" key="1">
    <citation type="submission" date="2022-04" db="EMBL/GenBank/DDBJ databases">
        <title>Xanthomonas prunicola pv. tritici, a pathogen causing a previously unreported foliar disease of wheat.</title>
        <authorList>
            <person name="Clavijo F."/>
            <person name="Curland R.D."/>
            <person name="Dill-Macky R."/>
            <person name="Pereyra S."/>
            <person name="Roman-Reyna V."/>
            <person name="Siri M.I."/>
        </authorList>
    </citation>
    <scope>NUCLEOTIDE SEQUENCE</scope>
    <source>
        <strain evidence="1">CIX249</strain>
    </source>
</reference>
<dbReference type="InterPro" id="IPR029068">
    <property type="entry name" value="Glyas_Bleomycin-R_OHBP_Dase"/>
</dbReference>
<proteinExistence type="predicted"/>
<evidence type="ECO:0000313" key="1">
    <source>
        <dbReference type="EMBL" id="UXA64025.1"/>
    </source>
</evidence>
<dbReference type="Gene3D" id="3.10.180.10">
    <property type="entry name" value="2,3-Dihydroxybiphenyl 1,2-Dioxygenase, domain 1"/>
    <property type="match status" value="1"/>
</dbReference>
<dbReference type="AlphaFoldDB" id="A0A9Q9IUU0"/>
<evidence type="ECO:0000313" key="2">
    <source>
        <dbReference type="Proteomes" id="UP001058381"/>
    </source>
</evidence>
<dbReference type="EMBL" id="CP096142">
    <property type="protein sequence ID" value="UXA64025.1"/>
    <property type="molecule type" value="Genomic_DNA"/>
</dbReference>
<dbReference type="RefSeq" id="WP_252161836.1">
    <property type="nucleotide sequence ID" value="NZ_CP094827.1"/>
</dbReference>
<name>A0A9Q9IUU0_9XANT</name>
<gene>
    <name evidence="1" type="ORF">M0D43_13690</name>
</gene>